<dbReference type="PANTHER" id="PTHR12581:SF0">
    <property type="entry name" value="KRR1 SMALL SUBUNIT PROCESSOME COMPONENT HOMOLOG"/>
    <property type="match status" value="1"/>
</dbReference>
<feature type="region of interest" description="Disordered" evidence="9">
    <location>
        <begin position="227"/>
        <end position="249"/>
    </location>
</feature>
<dbReference type="PIRSF" id="PIRSF006515">
    <property type="entry name" value="KRR1"/>
    <property type="match status" value="1"/>
</dbReference>
<dbReference type="AlphaFoldDB" id="A0A6B2L8E2"/>
<evidence type="ECO:0000256" key="3">
    <source>
        <dbReference type="ARBA" id="ARBA00022517"/>
    </source>
</evidence>
<dbReference type="SMART" id="SM00322">
    <property type="entry name" value="KH"/>
    <property type="match status" value="1"/>
</dbReference>
<comment type="similarity">
    <text evidence="2 8">Belongs to the KRR1 family.</text>
</comment>
<dbReference type="FunFam" id="3.30.1370.10:FF:000011">
    <property type="entry name" value="KRR1 small subunit processome component"/>
    <property type="match status" value="1"/>
</dbReference>
<evidence type="ECO:0000256" key="4">
    <source>
        <dbReference type="ARBA" id="ARBA00022552"/>
    </source>
</evidence>
<evidence type="ECO:0000256" key="9">
    <source>
        <dbReference type="SAM" id="MobiDB-lite"/>
    </source>
</evidence>
<dbReference type="CDD" id="cd22393">
    <property type="entry name" value="KH-I_KRR1_rpt1"/>
    <property type="match status" value="1"/>
</dbReference>
<keyword evidence="5 8" id="KW-0694">RNA-binding</keyword>
<dbReference type="InterPro" id="IPR048550">
    <property type="entry name" value="KRR1-like_KH1_euk"/>
</dbReference>
<dbReference type="PANTHER" id="PTHR12581">
    <property type="entry name" value="HIV-1 REV BINDING PROTEIN 2, 3"/>
    <property type="match status" value="1"/>
</dbReference>
<dbReference type="InterPro" id="IPR048548">
    <property type="entry name" value="KRR1-like_KH2"/>
</dbReference>
<feature type="domain" description="K Homology" evidence="10">
    <location>
        <begin position="113"/>
        <end position="185"/>
    </location>
</feature>
<evidence type="ECO:0000256" key="1">
    <source>
        <dbReference type="ARBA" id="ARBA00004604"/>
    </source>
</evidence>
<dbReference type="Pfam" id="PF17903">
    <property type="entry name" value="KH_KRR1_1st"/>
    <property type="match status" value="1"/>
</dbReference>
<feature type="compositionally biased region" description="Polar residues" evidence="9">
    <location>
        <begin position="307"/>
        <end position="319"/>
    </location>
</feature>
<dbReference type="InterPro" id="IPR048549">
    <property type="entry name" value="KRR1-like_KH2_euk"/>
</dbReference>
<evidence type="ECO:0000256" key="6">
    <source>
        <dbReference type="ARBA" id="ARBA00023242"/>
    </source>
</evidence>
<keyword evidence="3 8" id="KW-0690">Ribosome biogenesis</keyword>
<comment type="function">
    <text evidence="8">Required for 40S ribosome biogenesis. Involved in nucleolar processing of pre-18S ribosomal RNA and ribosome assembly.</text>
</comment>
<dbReference type="Gene3D" id="3.30.1370.10">
    <property type="entry name" value="K Homology domain, type 1"/>
    <property type="match status" value="2"/>
</dbReference>
<keyword evidence="7 8" id="KW-0687">Ribonucleoprotein</keyword>
<dbReference type="InterPro" id="IPR036612">
    <property type="entry name" value="KH_dom_type_1_sf"/>
</dbReference>
<comment type="subunit">
    <text evidence="8">Component of the ribosomal small subunit (SSU) processome.</text>
</comment>
<name>A0A6B2L8E2_9EUKA</name>
<keyword evidence="4 8" id="KW-0698">rRNA processing</keyword>
<evidence type="ECO:0000256" key="2">
    <source>
        <dbReference type="ARBA" id="ARBA00009344"/>
    </source>
</evidence>
<dbReference type="GO" id="GO:0003723">
    <property type="term" value="F:RNA binding"/>
    <property type="evidence" value="ECO:0007669"/>
    <property type="project" value="UniProtKB-KW"/>
</dbReference>
<keyword evidence="6 8" id="KW-0539">Nucleus</keyword>
<proteinExistence type="inferred from homology"/>
<dbReference type="CDD" id="cd22394">
    <property type="entry name" value="KH-I_KRR1_rpt2"/>
    <property type="match status" value="1"/>
</dbReference>
<organism evidence="11">
    <name type="scientific">Arcella intermedia</name>
    <dbReference type="NCBI Taxonomy" id="1963864"/>
    <lineage>
        <taxon>Eukaryota</taxon>
        <taxon>Amoebozoa</taxon>
        <taxon>Tubulinea</taxon>
        <taxon>Elardia</taxon>
        <taxon>Arcellinida</taxon>
        <taxon>Sphaerothecina</taxon>
        <taxon>Arcellidae</taxon>
        <taxon>Arcella</taxon>
    </lineage>
</organism>
<dbReference type="FunFam" id="3.30.1370.10:FF:000014">
    <property type="entry name" value="KRR1 small subunit processome component"/>
    <property type="match status" value="1"/>
</dbReference>
<dbReference type="Pfam" id="PF21800">
    <property type="entry name" value="KH_KRR1_2nd"/>
    <property type="match status" value="1"/>
</dbReference>
<dbReference type="EMBL" id="GIBP01004310">
    <property type="protein sequence ID" value="NDV33279.1"/>
    <property type="molecule type" value="Transcribed_RNA"/>
</dbReference>
<dbReference type="InterPro" id="IPR041174">
    <property type="entry name" value="KRR1-like_KH1"/>
</dbReference>
<evidence type="ECO:0000256" key="7">
    <source>
        <dbReference type="ARBA" id="ARBA00023274"/>
    </source>
</evidence>
<feature type="region of interest" description="Disordered" evidence="9">
    <location>
        <begin position="270"/>
        <end position="349"/>
    </location>
</feature>
<evidence type="ECO:0000259" key="10">
    <source>
        <dbReference type="SMART" id="SM00322"/>
    </source>
</evidence>
<dbReference type="GO" id="GO:0032040">
    <property type="term" value="C:small-subunit processome"/>
    <property type="evidence" value="ECO:0007669"/>
    <property type="project" value="TreeGrafter"/>
</dbReference>
<accession>A0A6B2L8E2</accession>
<evidence type="ECO:0000256" key="8">
    <source>
        <dbReference type="PIRNR" id="PIRNR006515"/>
    </source>
</evidence>
<dbReference type="GO" id="GO:0006364">
    <property type="term" value="P:rRNA processing"/>
    <property type="evidence" value="ECO:0007669"/>
    <property type="project" value="UniProtKB-KW"/>
</dbReference>
<feature type="compositionally biased region" description="Basic and acidic residues" evidence="9">
    <location>
        <begin position="270"/>
        <end position="302"/>
    </location>
</feature>
<reference evidence="11" key="1">
    <citation type="journal article" date="2020" name="J. Eukaryot. Microbiol.">
        <title>De novo Sequencing, Assembly and Annotation of the Transcriptome for the Free-Living Testate Amoeba Arcella intermedia.</title>
        <authorList>
            <person name="Ribeiro G.M."/>
            <person name="Porfirio-Sousa A.L."/>
            <person name="Maurer-Alcala X.X."/>
            <person name="Katz L.A."/>
            <person name="Lahr D.J.G."/>
        </authorList>
    </citation>
    <scope>NUCLEOTIDE SEQUENCE</scope>
</reference>
<sequence>MRETPWLDPNVDVKKQDPFKPGDMPQPLAEESAFSTLFPRNREKYLQEIWPLVVKELEKYGISCKLDLLEGSMTVNTTRRTWDPWAIMNARDLIKLIARSVPFQQAIKIFEDEKYCDIIKIGNFTRKKEQFVKRRQRLIGPNGQTLKAIELLTQCYVLVHGNTVSAIGPIVGLKQVRKVVEDCMKNIHPVYNIKLMMVKRELSKDPTMASENWERFLPKFKKKNVATKKPKVVKEKKKYSPFPPEQLPRKIDKEIETGEYFLKQSEKSLIKQKDKKEKQEQKMKERQEERDKEYIPPKEQKKLPPSKETQNVDIQSTIENIKKGTKRKEEDAKISTADDYLIPSKKRKL</sequence>
<dbReference type="SUPFAM" id="SSF54791">
    <property type="entry name" value="Eukaryotic type KH-domain (KH-domain type I)"/>
    <property type="match status" value="1"/>
</dbReference>
<dbReference type="InterPro" id="IPR024166">
    <property type="entry name" value="rRNA_assembly_KRR1"/>
</dbReference>
<protein>
    <recommendedName>
        <fullName evidence="8">KRR1 small subunit processome component</fullName>
    </recommendedName>
    <alternativeName>
        <fullName evidence="8">KRR-R motif-containing protein 1</fullName>
    </alternativeName>
</protein>
<evidence type="ECO:0000256" key="5">
    <source>
        <dbReference type="ARBA" id="ARBA00022884"/>
    </source>
</evidence>
<evidence type="ECO:0000313" key="11">
    <source>
        <dbReference type="EMBL" id="NDV33279.1"/>
    </source>
</evidence>
<dbReference type="InterPro" id="IPR004087">
    <property type="entry name" value="KH_dom"/>
</dbReference>
<comment type="subcellular location">
    <subcellularLocation>
        <location evidence="1 8">Nucleus</location>
        <location evidence="1 8">Nucleolus</location>
    </subcellularLocation>
</comment>
<feature type="compositionally biased region" description="Basic residues" evidence="9">
    <location>
        <begin position="227"/>
        <end position="239"/>
    </location>
</feature>